<dbReference type="InterPro" id="IPR024764">
    <property type="entry name" value="TFIIIC_Znf"/>
</dbReference>
<comment type="caution">
    <text evidence="3">The sequence shown here is derived from an EMBL/GenBank/DDBJ whole genome shotgun (WGS) entry which is preliminary data.</text>
</comment>
<dbReference type="InterPro" id="IPR024761">
    <property type="entry name" value="TFIIIC_delta_N"/>
</dbReference>
<evidence type="ECO:0000259" key="1">
    <source>
        <dbReference type="Pfam" id="PF12657"/>
    </source>
</evidence>
<evidence type="ECO:0000313" key="3">
    <source>
        <dbReference type="EMBL" id="KAF7309454.1"/>
    </source>
</evidence>
<dbReference type="SUPFAM" id="SSF69322">
    <property type="entry name" value="Tricorn protease domain 2"/>
    <property type="match status" value="1"/>
</dbReference>
<gene>
    <name evidence="3" type="ORF">MIND_00316200</name>
</gene>
<keyword evidence="4" id="KW-1185">Reference proteome</keyword>
<evidence type="ECO:0000259" key="2">
    <source>
        <dbReference type="Pfam" id="PF12660"/>
    </source>
</evidence>
<evidence type="ECO:0000313" key="4">
    <source>
        <dbReference type="Proteomes" id="UP000636479"/>
    </source>
</evidence>
<dbReference type="PANTHER" id="PTHR15496:SF2">
    <property type="entry name" value="GENERAL TRANSCRIPTION FACTOR 3C POLYPEPTIDE 4"/>
    <property type="match status" value="1"/>
</dbReference>
<dbReference type="RefSeq" id="XP_037222904.1">
    <property type="nucleotide sequence ID" value="XM_037360019.1"/>
</dbReference>
<dbReference type="InterPro" id="IPR044230">
    <property type="entry name" value="GTF3C4"/>
</dbReference>
<dbReference type="GeneID" id="59342535"/>
<dbReference type="Pfam" id="PF12660">
    <property type="entry name" value="zf-TFIIIC"/>
    <property type="match status" value="1"/>
</dbReference>
<accession>A0A8H6T211</accession>
<feature type="domain" description="Transcription factor IIIC putative zinc-finger" evidence="2">
    <location>
        <begin position="670"/>
        <end position="769"/>
    </location>
</feature>
<dbReference type="InterPro" id="IPR015943">
    <property type="entry name" value="WD40/YVTN_repeat-like_dom_sf"/>
</dbReference>
<proteinExistence type="predicted"/>
<dbReference type="AlphaFoldDB" id="A0A8H6T211"/>
<dbReference type="Proteomes" id="UP000636479">
    <property type="component" value="Unassembled WGS sequence"/>
</dbReference>
<evidence type="ECO:0008006" key="5">
    <source>
        <dbReference type="Google" id="ProtNLM"/>
    </source>
</evidence>
<feature type="domain" description="Transcription factor IIIC 90kDa subunit N-terminal" evidence="1">
    <location>
        <begin position="23"/>
        <end position="397"/>
    </location>
</feature>
<protein>
    <recommendedName>
        <fullName evidence="5">Transcription factor IIIC 90kDa subunit N-terminal domain-containing protein</fullName>
    </recommendedName>
</protein>
<dbReference type="GO" id="GO:0000127">
    <property type="term" value="C:transcription factor TFIIIC complex"/>
    <property type="evidence" value="ECO:0007669"/>
    <property type="project" value="InterPro"/>
</dbReference>
<dbReference type="GO" id="GO:0004402">
    <property type="term" value="F:histone acetyltransferase activity"/>
    <property type="evidence" value="ECO:0007669"/>
    <property type="project" value="InterPro"/>
</dbReference>
<sequence>MSIYGSFSIPTILCRPSTTCLQWSADGQIFFLSKTAIYVLTPEAGVHSVKLPPGDGQYSHVRWFSTMIDSNLRHAFSWCLASQAWGAQSLGSLDVGLRSITLSPSGLSANASQVLLCVAAILSSNMDISLWHGMQNTITGEWVKICDIPSLITEALAPASRSMDEKVLRSQTTCLLWSAQADFDVWPAPALDSSFLATGTRAGTINLFRFTGRSLEHISTVQVADEWITHLAFSPWNTPEKGESRVTLIYGTTSGTVGCVRITQTLRPISPSLSLCLTYTIETSVHKIERLFESVKVGITALACVQPRRHSVIVRATPGVISLWSDAKDSKLGWSGYRRIRLSTQRLTTGSSSLHAVSGLYYIAQADALLISLADGTIHVIDSLETDPKLAKSGCELSSDQISQLARSAFRQTDRTATSRADVNRVSGFVPFDGNSAIGLWIQESSQPTDFDYVYDSVHQNMLVGKHFSSAQLRKKSPQDEFLREIVSLVNTNKASSGSTPLHLLRSVFLRSEDLLELQDRLIKTLLQEAEICPPPPKLRPWPINAPNPDISREFQRSLRTYLFGCDILHSLRLKLSVLDYCCRQADNASQRAAFNEAANYILQIISAITMRILCRHIKAVSACLQSDDGPFVIRIAMQAASPSAPPVLRAEAARLLSTLPAALSGPSTQRTAMEETCQACGLTLNMAGGGGCDLVCPNGHSWVRCAATTFILSTPHVRTCTGCSRKTLMAPSEESEINVLPVPRPSQSWVVEAFLKSVIRCLFCGNNFCVLY</sequence>
<dbReference type="Pfam" id="PF12657">
    <property type="entry name" value="TFIIIC_delta"/>
    <property type="match status" value="1"/>
</dbReference>
<dbReference type="OrthoDB" id="421374at2759"/>
<dbReference type="GO" id="GO:0006384">
    <property type="term" value="P:transcription initiation at RNA polymerase III promoter"/>
    <property type="evidence" value="ECO:0007669"/>
    <property type="project" value="InterPro"/>
</dbReference>
<dbReference type="PANTHER" id="PTHR15496">
    <property type="entry name" value="GENERAL TRANSCRIPTION FACTOR 3C POLYPEPTIDE 4 FAMILY"/>
    <property type="match status" value="1"/>
</dbReference>
<name>A0A8H6T211_9AGAR</name>
<reference evidence="3" key="1">
    <citation type="submission" date="2020-05" db="EMBL/GenBank/DDBJ databases">
        <title>Mycena genomes resolve the evolution of fungal bioluminescence.</title>
        <authorList>
            <person name="Tsai I.J."/>
        </authorList>
    </citation>
    <scope>NUCLEOTIDE SEQUENCE</scope>
    <source>
        <strain evidence="3">171206Taipei</strain>
    </source>
</reference>
<dbReference type="Gene3D" id="2.130.10.10">
    <property type="entry name" value="YVTN repeat-like/Quinoprotein amine dehydrogenase"/>
    <property type="match status" value="1"/>
</dbReference>
<organism evidence="3 4">
    <name type="scientific">Mycena indigotica</name>
    <dbReference type="NCBI Taxonomy" id="2126181"/>
    <lineage>
        <taxon>Eukaryota</taxon>
        <taxon>Fungi</taxon>
        <taxon>Dikarya</taxon>
        <taxon>Basidiomycota</taxon>
        <taxon>Agaricomycotina</taxon>
        <taxon>Agaricomycetes</taxon>
        <taxon>Agaricomycetidae</taxon>
        <taxon>Agaricales</taxon>
        <taxon>Marasmiineae</taxon>
        <taxon>Mycenaceae</taxon>
        <taxon>Mycena</taxon>
    </lineage>
</organism>
<dbReference type="EMBL" id="JACAZF010000003">
    <property type="protein sequence ID" value="KAF7309454.1"/>
    <property type="molecule type" value="Genomic_DNA"/>
</dbReference>